<feature type="transmembrane region" description="Helical" evidence="2">
    <location>
        <begin position="305"/>
        <end position="324"/>
    </location>
</feature>
<feature type="transmembrane region" description="Helical" evidence="2">
    <location>
        <begin position="330"/>
        <end position="352"/>
    </location>
</feature>
<proteinExistence type="predicted"/>
<dbReference type="KEGG" id="fas:105270085"/>
<keyword evidence="2" id="KW-1133">Transmembrane helix</keyword>
<evidence type="ECO:0000259" key="3">
    <source>
        <dbReference type="PROSITE" id="PS50053"/>
    </source>
</evidence>
<accession>A0A9R1THH9</accession>
<dbReference type="Pfam" id="PF00240">
    <property type="entry name" value="ubiquitin"/>
    <property type="match status" value="1"/>
</dbReference>
<dbReference type="Gene3D" id="3.10.20.90">
    <property type="entry name" value="Phosphatidylinositol 3-kinase Catalytic Subunit, Chain A, domain 1"/>
    <property type="match status" value="1"/>
</dbReference>
<sequence length="362" mass="40264">MTLIEGVGDEVTDFFIVVAVVVVGWLAWCSTNISEQPLIRTVLILQHRTRTRIAELRANHSTVISDTFTTRTSSFDESAANEETTEPISQSHNETEQTCLQENQNVPQTSETSTPPGAAASEEALIQAMDSGTDESELAEQKLEETEKQETDANIPEATTCVSSRPSEASVDSIDGALLTEREEIVIKLKFINDDQRIVSGRPKETLEDFKKRHFQAELEAQKRVRLVFNGHVLQPDTDTLEQSGLYHNCVVHCLVHQQRTNPGNTNTHSSVDSSSSIYSNPQSFQNMPTGGSTSVHNEWDLSRLLVGLITLVLIIAWYSRYYYAQLFTAAATIALYALTAVFTLSVVGYFFPDQDSLRNIE</sequence>
<evidence type="ECO:0000313" key="4">
    <source>
        <dbReference type="Proteomes" id="UP000694866"/>
    </source>
</evidence>
<dbReference type="PROSITE" id="PS50053">
    <property type="entry name" value="UBIQUITIN_2"/>
    <property type="match status" value="1"/>
</dbReference>
<feature type="compositionally biased region" description="Polar residues" evidence="1">
    <location>
        <begin position="86"/>
        <end position="115"/>
    </location>
</feature>
<reference evidence="5" key="1">
    <citation type="submission" date="2025-08" db="UniProtKB">
        <authorList>
            <consortium name="RefSeq"/>
        </authorList>
    </citation>
    <scope>IDENTIFICATION</scope>
    <source>
        <strain evidence="5">USDA-PBARC FA_bdor</strain>
        <tissue evidence="5">Whole organism</tissue>
    </source>
</reference>
<feature type="domain" description="Ubiquitin-like" evidence="3">
    <location>
        <begin position="185"/>
        <end position="261"/>
    </location>
</feature>
<dbReference type="InterPro" id="IPR000626">
    <property type="entry name" value="Ubiquitin-like_dom"/>
</dbReference>
<dbReference type="PANTHER" id="PTHR14557:SF5">
    <property type="entry name" value="UBIQUITIN-LIKE DOMAIN-CONTAINING PROTEIN"/>
    <property type="match status" value="1"/>
</dbReference>
<gene>
    <name evidence="5" type="primary">LOC105270085</name>
</gene>
<dbReference type="CDD" id="cd17057">
    <property type="entry name" value="Ubl_TMUB1_like"/>
    <property type="match status" value="1"/>
</dbReference>
<name>A0A9R1THH9_9HYME</name>
<keyword evidence="4" id="KW-1185">Reference proteome</keyword>
<dbReference type="InterPro" id="IPR029071">
    <property type="entry name" value="Ubiquitin-like_domsf"/>
</dbReference>
<keyword evidence="2" id="KW-0472">Membrane</keyword>
<dbReference type="AlphaFoldDB" id="A0A9R1THH9"/>
<evidence type="ECO:0000313" key="5">
    <source>
        <dbReference type="RefSeq" id="XP_011309088.1"/>
    </source>
</evidence>
<feature type="transmembrane region" description="Helical" evidence="2">
    <location>
        <begin position="12"/>
        <end position="30"/>
    </location>
</feature>
<feature type="region of interest" description="Disordered" evidence="1">
    <location>
        <begin position="73"/>
        <end position="117"/>
    </location>
</feature>
<protein>
    <submittedName>
        <fullName evidence="5">Transmembrane and ubiquitin-like domain-containing protein 1</fullName>
    </submittedName>
</protein>
<keyword evidence="2" id="KW-0812">Transmembrane</keyword>
<dbReference type="InterPro" id="IPR040352">
    <property type="entry name" value="TMUB1/2"/>
</dbReference>
<dbReference type="OrthoDB" id="161999at2759"/>
<organism evidence="4 5">
    <name type="scientific">Fopius arisanus</name>
    <dbReference type="NCBI Taxonomy" id="64838"/>
    <lineage>
        <taxon>Eukaryota</taxon>
        <taxon>Metazoa</taxon>
        <taxon>Ecdysozoa</taxon>
        <taxon>Arthropoda</taxon>
        <taxon>Hexapoda</taxon>
        <taxon>Insecta</taxon>
        <taxon>Pterygota</taxon>
        <taxon>Neoptera</taxon>
        <taxon>Endopterygota</taxon>
        <taxon>Hymenoptera</taxon>
        <taxon>Apocrita</taxon>
        <taxon>Ichneumonoidea</taxon>
        <taxon>Braconidae</taxon>
        <taxon>Opiinae</taxon>
        <taxon>Fopius</taxon>
    </lineage>
</organism>
<dbReference type="PANTHER" id="PTHR14557">
    <property type="entry name" value="PROTEIN C7ORF21"/>
    <property type="match status" value="1"/>
</dbReference>
<dbReference type="Proteomes" id="UP000694866">
    <property type="component" value="Unplaced"/>
</dbReference>
<feature type="compositionally biased region" description="Basic and acidic residues" evidence="1">
    <location>
        <begin position="139"/>
        <end position="151"/>
    </location>
</feature>
<evidence type="ECO:0000256" key="2">
    <source>
        <dbReference type="SAM" id="Phobius"/>
    </source>
</evidence>
<dbReference type="SUPFAM" id="SSF54236">
    <property type="entry name" value="Ubiquitin-like"/>
    <property type="match status" value="1"/>
</dbReference>
<dbReference type="GO" id="GO:0036503">
    <property type="term" value="P:ERAD pathway"/>
    <property type="evidence" value="ECO:0007669"/>
    <property type="project" value="InterPro"/>
</dbReference>
<dbReference type="GeneID" id="105270085"/>
<evidence type="ECO:0000256" key="1">
    <source>
        <dbReference type="SAM" id="MobiDB-lite"/>
    </source>
</evidence>
<feature type="region of interest" description="Disordered" evidence="1">
    <location>
        <begin position="129"/>
        <end position="152"/>
    </location>
</feature>
<dbReference type="RefSeq" id="XP_011309088.1">
    <property type="nucleotide sequence ID" value="XM_011310786.1"/>
</dbReference>